<accession>A0A0E9PLC6</accession>
<reference evidence="1" key="1">
    <citation type="submission" date="2014-11" db="EMBL/GenBank/DDBJ databases">
        <authorList>
            <person name="Amaro Gonzalez C."/>
        </authorList>
    </citation>
    <scope>NUCLEOTIDE SEQUENCE</scope>
</reference>
<evidence type="ECO:0000313" key="1">
    <source>
        <dbReference type="EMBL" id="JAH05107.1"/>
    </source>
</evidence>
<dbReference type="EMBL" id="GBXM01103470">
    <property type="protein sequence ID" value="JAH05107.1"/>
    <property type="molecule type" value="Transcribed_RNA"/>
</dbReference>
<protein>
    <submittedName>
        <fullName evidence="1">Uncharacterized protein</fullName>
    </submittedName>
</protein>
<reference evidence="1" key="2">
    <citation type="journal article" date="2015" name="Fish Shellfish Immunol.">
        <title>Early steps in the European eel (Anguilla anguilla)-Vibrio vulnificus interaction in the gills: Role of the RtxA13 toxin.</title>
        <authorList>
            <person name="Callol A."/>
            <person name="Pajuelo D."/>
            <person name="Ebbesson L."/>
            <person name="Teles M."/>
            <person name="MacKenzie S."/>
            <person name="Amaro C."/>
        </authorList>
    </citation>
    <scope>NUCLEOTIDE SEQUENCE</scope>
</reference>
<sequence length="28" mass="3158">MLSQLRFIHMFLQTKCNSLCGKAPCSSL</sequence>
<dbReference type="AlphaFoldDB" id="A0A0E9PLC6"/>
<proteinExistence type="predicted"/>
<organism evidence="1">
    <name type="scientific">Anguilla anguilla</name>
    <name type="common">European freshwater eel</name>
    <name type="synonym">Muraena anguilla</name>
    <dbReference type="NCBI Taxonomy" id="7936"/>
    <lineage>
        <taxon>Eukaryota</taxon>
        <taxon>Metazoa</taxon>
        <taxon>Chordata</taxon>
        <taxon>Craniata</taxon>
        <taxon>Vertebrata</taxon>
        <taxon>Euteleostomi</taxon>
        <taxon>Actinopterygii</taxon>
        <taxon>Neopterygii</taxon>
        <taxon>Teleostei</taxon>
        <taxon>Anguilliformes</taxon>
        <taxon>Anguillidae</taxon>
        <taxon>Anguilla</taxon>
    </lineage>
</organism>
<name>A0A0E9PLC6_ANGAN</name>